<evidence type="ECO:0000256" key="5">
    <source>
        <dbReference type="ARBA" id="ARBA00022692"/>
    </source>
</evidence>
<dbReference type="SUPFAM" id="SSF58104">
    <property type="entry name" value="Methyl-accepting chemotaxis protein (MCP) signaling domain"/>
    <property type="match status" value="1"/>
</dbReference>
<evidence type="ECO:0000256" key="2">
    <source>
        <dbReference type="ARBA" id="ARBA00022475"/>
    </source>
</evidence>
<protein>
    <submittedName>
        <fullName evidence="12">Methyl-accepting chemotaxis protein</fullName>
    </submittedName>
</protein>
<dbReference type="InterPro" id="IPR004089">
    <property type="entry name" value="MCPsignal_dom"/>
</dbReference>
<comment type="similarity">
    <text evidence="9">Belongs to the methyl-accepting chemotaxis (MCP) protein family.</text>
</comment>
<evidence type="ECO:0000256" key="4">
    <source>
        <dbReference type="ARBA" id="ARBA00022500"/>
    </source>
</evidence>
<evidence type="ECO:0000256" key="9">
    <source>
        <dbReference type="ARBA" id="ARBA00029447"/>
    </source>
</evidence>
<evidence type="ECO:0000313" key="12">
    <source>
        <dbReference type="EMBL" id="TXY91982.1"/>
    </source>
</evidence>
<feature type="transmembrane region" description="Helical" evidence="11">
    <location>
        <begin position="12"/>
        <end position="45"/>
    </location>
</feature>
<dbReference type="PANTHER" id="PTHR32089:SF39">
    <property type="entry name" value="METHYL-ACCEPTING CHEMOTAXIS PROTEIN HLYB"/>
    <property type="match status" value="1"/>
</dbReference>
<keyword evidence="4" id="KW-0145">Chemotaxis</keyword>
<evidence type="ECO:0000256" key="1">
    <source>
        <dbReference type="ARBA" id="ARBA00004651"/>
    </source>
</evidence>
<gene>
    <name evidence="12" type="ORF">FXE67_08275</name>
</gene>
<dbReference type="PRINTS" id="PR00260">
    <property type="entry name" value="CHEMTRNSDUCR"/>
</dbReference>
<dbReference type="GO" id="GO:0006935">
    <property type="term" value="P:chemotaxis"/>
    <property type="evidence" value="ECO:0007669"/>
    <property type="project" value="UniProtKB-KW"/>
</dbReference>
<feature type="coiled-coil region" evidence="10">
    <location>
        <begin position="277"/>
        <end position="304"/>
    </location>
</feature>
<dbReference type="SMART" id="SM00283">
    <property type="entry name" value="MA"/>
    <property type="match status" value="1"/>
</dbReference>
<keyword evidence="2" id="KW-1003">Cell membrane</keyword>
<keyword evidence="7 11" id="KW-0472">Membrane</keyword>
<name>A0A5C9QJC2_VIBCL</name>
<dbReference type="AlphaFoldDB" id="A0A5C9QJC2"/>
<evidence type="ECO:0000256" key="7">
    <source>
        <dbReference type="ARBA" id="ARBA00023136"/>
    </source>
</evidence>
<keyword evidence="10" id="KW-0175">Coiled coil</keyword>
<keyword evidence="6 11" id="KW-1133">Transmembrane helix</keyword>
<dbReference type="Pfam" id="PF00015">
    <property type="entry name" value="MCPsignal"/>
    <property type="match status" value="1"/>
</dbReference>
<dbReference type="GO" id="GO:0004888">
    <property type="term" value="F:transmembrane signaling receptor activity"/>
    <property type="evidence" value="ECO:0007669"/>
    <property type="project" value="InterPro"/>
</dbReference>
<comment type="subcellular location">
    <subcellularLocation>
        <location evidence="1">Cell membrane</location>
        <topology evidence="1">Multi-pass membrane protein</topology>
    </subcellularLocation>
</comment>
<evidence type="ECO:0000256" key="3">
    <source>
        <dbReference type="ARBA" id="ARBA00022481"/>
    </source>
</evidence>
<dbReference type="EMBL" id="VSGZ01000035">
    <property type="protein sequence ID" value="TXY91982.1"/>
    <property type="molecule type" value="Genomic_DNA"/>
</dbReference>
<dbReference type="GO" id="GO:0007165">
    <property type="term" value="P:signal transduction"/>
    <property type="evidence" value="ECO:0007669"/>
    <property type="project" value="UniProtKB-KW"/>
</dbReference>
<dbReference type="PANTHER" id="PTHR32089">
    <property type="entry name" value="METHYL-ACCEPTING CHEMOTAXIS PROTEIN MCPB"/>
    <property type="match status" value="1"/>
</dbReference>
<evidence type="ECO:0000256" key="10">
    <source>
        <dbReference type="SAM" id="Coils"/>
    </source>
</evidence>
<proteinExistence type="inferred from homology"/>
<dbReference type="GO" id="GO:0005886">
    <property type="term" value="C:plasma membrane"/>
    <property type="evidence" value="ECO:0007669"/>
    <property type="project" value="UniProtKB-SubCell"/>
</dbReference>
<comment type="caution">
    <text evidence="12">The sequence shown here is derived from an EMBL/GenBank/DDBJ whole genome shotgun (WGS) entry which is preliminary data.</text>
</comment>
<organism evidence="12 13">
    <name type="scientific">Vibrio cholerae</name>
    <dbReference type="NCBI Taxonomy" id="666"/>
    <lineage>
        <taxon>Bacteria</taxon>
        <taxon>Pseudomonadati</taxon>
        <taxon>Pseudomonadota</taxon>
        <taxon>Gammaproteobacteria</taxon>
        <taxon>Vibrionales</taxon>
        <taxon>Vibrionaceae</taxon>
        <taxon>Vibrio</taxon>
    </lineage>
</organism>
<evidence type="ECO:0000313" key="13">
    <source>
        <dbReference type="Proteomes" id="UP000323583"/>
    </source>
</evidence>
<evidence type="ECO:0000256" key="6">
    <source>
        <dbReference type="ARBA" id="ARBA00022989"/>
    </source>
</evidence>
<evidence type="ECO:0000256" key="8">
    <source>
        <dbReference type="ARBA" id="ARBA00023224"/>
    </source>
</evidence>
<dbReference type="PROSITE" id="PS50111">
    <property type="entry name" value="CHEMOTAXIS_TRANSDUC_2"/>
    <property type="match status" value="1"/>
</dbReference>
<evidence type="ECO:0000256" key="11">
    <source>
        <dbReference type="SAM" id="Phobius"/>
    </source>
</evidence>
<dbReference type="RefSeq" id="WP_000632946.1">
    <property type="nucleotide sequence ID" value="NZ_JIDL01000008.1"/>
</dbReference>
<reference evidence="12 13" key="1">
    <citation type="submission" date="2019-06" db="EMBL/GenBank/DDBJ databases">
        <title>Vibrio cholerae phylogeny based on whole-genome sequencing reveals genetic diversity and population strucutre.</title>
        <authorList>
            <person name="Zhiqiu Y."/>
            <person name="Bin L."/>
            <person name="Lingyan J."/>
        </authorList>
    </citation>
    <scope>NUCLEOTIDE SEQUENCE [LARGE SCALE GENOMIC DNA]</scope>
    <source>
        <strain evidence="12 13">N2768</strain>
    </source>
</reference>
<dbReference type="Proteomes" id="UP000323583">
    <property type="component" value="Unassembled WGS sequence"/>
</dbReference>
<dbReference type="InterPro" id="IPR004090">
    <property type="entry name" value="Chemotax_Me-accpt_rcpt"/>
</dbReference>
<keyword evidence="5 11" id="KW-0812">Transmembrane</keyword>
<accession>A0A5C9QJC2</accession>
<keyword evidence="8" id="KW-0807">Transducer</keyword>
<dbReference type="Gene3D" id="1.10.287.950">
    <property type="entry name" value="Methyl-accepting chemotaxis protein"/>
    <property type="match status" value="1"/>
</dbReference>
<keyword evidence="3" id="KW-0488">Methylation</keyword>
<sequence>MITRKHKITAILIGQILLLLVIFQFGQIWWLGLIAICIGLLPWLAGGAPQPSIATAQPTDDVRLSAEQQQVLSLLEKVLKENIQRVAEPLEKQRLIINSSAETLNNSFFGLQRVSEEQSSVSTQLVDNLMANQGSEFDLMQVLPKIEAIIQQFVQILVDVSEKSISAVHSIHDMSQKLDMVFKLLNQVRSLSEQTNLLALNAAIEAARAGEAGRGFAVVAQEVRNLSIQAANLNTQIETEMKVAQDTVDIANRTVGEMASFDMTQAIESKEKVDYMLRGVQQLNTEIEQEVNKLQRLGQQLTQQVRAGTRALQFTDIVSQQSEYALGSITFLQEASDLLKAVQSNSRNVQQIIENIETLQDRSRNRGGLAANQHCIDEGEVELF</sequence>